<dbReference type="Proteomes" id="UP000580797">
    <property type="component" value="Unassembled WGS sequence"/>
</dbReference>
<feature type="transmembrane region" description="Helical" evidence="2">
    <location>
        <begin position="295"/>
        <end position="317"/>
    </location>
</feature>
<evidence type="ECO:0000256" key="1">
    <source>
        <dbReference type="SAM" id="MobiDB-lite"/>
    </source>
</evidence>
<comment type="caution">
    <text evidence="3">The sequence shown here is derived from an EMBL/GenBank/DDBJ whole genome shotgun (WGS) entry which is preliminary data.</text>
</comment>
<sequence>MANKQGCDVGDFGCAIGEGVSNLLGDLGENAMAPFIEGLYTGALNQMKLIQQMWINTPGPDVGSDALALLRGDLQYFVFIFGVIGFLIGMIRLVVSQDVRSSAISMGTQVLNMLLATGAYMVAIPLLLEAGDATALWLLERSGQGDPDFGKLLAGGATIATNLGAMFIIYLLMFIAALVNIFFLLFRNLMFLVLMAFLPVVAAASTTESGKQAWRKANGWLIALVLYKPVAAGIYALGFRLIGEGVDSASADEGMASMFTSLMGLLIITLAGLALPALVKFIVPAAGVGAGAFSGGAAIGAGIGAGVSVAAGAAVLAPAMAGGAVAAGSAARGAAAAGSAAAAAGGAAGGGSTAGGASSTGGTGGGPGPSGSSGSGGGSQSGAGSPAAEGASSSASGSTSSGASMSGGTADSSAAGAPVGAASGGSTPSGSSSGVSAGSGGSVPGGAAVSSPGAGSSDSGSSGAAAGGASSDSSGGRSSSGSTGRGATAASGVSSARGSGAAASGARSSGFGASSSASRSASVASGVGKAAAIRQSLQGINPASGVAKGAAQAERMIDPNEEGSK</sequence>
<reference evidence="3 4" key="1">
    <citation type="submission" date="2020-08" db="EMBL/GenBank/DDBJ databases">
        <title>Sequencing the genomes of 1000 actinobacteria strains.</title>
        <authorList>
            <person name="Klenk H.-P."/>
        </authorList>
    </citation>
    <scope>NUCLEOTIDE SEQUENCE [LARGE SCALE GENOMIC DNA]</scope>
    <source>
        <strain evidence="3 4">DSM 105783</strain>
    </source>
</reference>
<gene>
    <name evidence="3" type="ORF">HD598_002744</name>
</gene>
<name>A0A7W8X188_9MICC</name>
<feature type="compositionally biased region" description="Low complexity" evidence="1">
    <location>
        <begin position="382"/>
        <end position="436"/>
    </location>
</feature>
<keyword evidence="2" id="KW-0472">Membrane</keyword>
<feature type="transmembrane region" description="Helical" evidence="2">
    <location>
        <begin position="219"/>
        <end position="242"/>
    </location>
</feature>
<accession>A0A7W8X188</accession>
<feature type="transmembrane region" description="Helical" evidence="2">
    <location>
        <begin position="76"/>
        <end position="95"/>
    </location>
</feature>
<feature type="transmembrane region" description="Helical" evidence="2">
    <location>
        <begin position="115"/>
        <end position="139"/>
    </location>
</feature>
<feature type="compositionally biased region" description="Low complexity" evidence="1">
    <location>
        <begin position="445"/>
        <end position="532"/>
    </location>
</feature>
<keyword evidence="2" id="KW-1133">Transmembrane helix</keyword>
<feature type="region of interest" description="Disordered" evidence="1">
    <location>
        <begin position="352"/>
        <end position="565"/>
    </location>
</feature>
<dbReference type="AlphaFoldDB" id="A0A7W8X188"/>
<evidence type="ECO:0000313" key="4">
    <source>
        <dbReference type="Proteomes" id="UP000580797"/>
    </source>
</evidence>
<feature type="compositionally biased region" description="Basic and acidic residues" evidence="1">
    <location>
        <begin position="555"/>
        <end position="565"/>
    </location>
</feature>
<evidence type="ECO:0000313" key="3">
    <source>
        <dbReference type="EMBL" id="MBB5513997.1"/>
    </source>
</evidence>
<feature type="compositionally biased region" description="Gly residues" evidence="1">
    <location>
        <begin position="352"/>
        <end position="381"/>
    </location>
</feature>
<dbReference type="RefSeq" id="WP_183666995.1">
    <property type="nucleotide sequence ID" value="NZ_BAAARH010000011.1"/>
</dbReference>
<proteinExistence type="predicted"/>
<keyword evidence="2" id="KW-0812">Transmembrane</keyword>
<organism evidence="3 4">
    <name type="scientific">Neomicrococcus aestuarii</name>
    <dbReference type="NCBI Taxonomy" id="556325"/>
    <lineage>
        <taxon>Bacteria</taxon>
        <taxon>Bacillati</taxon>
        <taxon>Actinomycetota</taxon>
        <taxon>Actinomycetes</taxon>
        <taxon>Micrococcales</taxon>
        <taxon>Micrococcaceae</taxon>
        <taxon>Neomicrococcus</taxon>
    </lineage>
</organism>
<evidence type="ECO:0000256" key="2">
    <source>
        <dbReference type="SAM" id="Phobius"/>
    </source>
</evidence>
<dbReference type="EMBL" id="JACHDR010000002">
    <property type="protein sequence ID" value="MBB5513997.1"/>
    <property type="molecule type" value="Genomic_DNA"/>
</dbReference>
<protein>
    <recommendedName>
        <fullName evidence="5">Conjugal transfer protein TrbL</fullName>
    </recommendedName>
</protein>
<evidence type="ECO:0008006" key="5">
    <source>
        <dbReference type="Google" id="ProtNLM"/>
    </source>
</evidence>
<feature type="transmembrane region" description="Helical" evidence="2">
    <location>
        <begin position="262"/>
        <end position="283"/>
    </location>
</feature>
<feature type="transmembrane region" description="Helical" evidence="2">
    <location>
        <begin position="159"/>
        <end position="183"/>
    </location>
</feature>